<evidence type="ECO:0000313" key="6">
    <source>
        <dbReference type="EMBL" id="BAE17225.1"/>
    </source>
</evidence>
<sequence>MTEYLLLLGADQFLREHAYAGGKAIGDFQIWTAIQNAKYKYNAYFDFCIDANPLSYEEIKKEIAYYQIQGYEPKSIVPLNDWTLEVANQLNRDYGLPYLEPKVIKACRNKHIMKSLFEKANIPTAKSIQFNDATELKECIKEFTFPVIIKPMDFGGSDGVYLANNEKECMDAYRKSKQIMETYADTFHVSKNKFLIETFIDSHDEVSVEVLCGHHFYEVITVTEKYLSPRPWFTEMGHLVPSHRYKNEDIKNLAIRTCQTLGITRGVAHVEIKIKGDQLYVIEAAARPGGDAIMDLVENAYDMNPYQLHISMYINNKVKSADIFTPKRTSAIAFMKAKKGKIQNINYPDIANDSEIKKVNLLKGIGDNVTDPENWSSREGLV</sequence>
<organism evidence="6 7">
    <name type="scientific">Staphylococcus saprophyticus subsp. saprophyticus (strain ATCC 15305 / DSM 20229 / NCIMB 8711 / NCTC 7292 / S-41)</name>
    <dbReference type="NCBI Taxonomy" id="342451"/>
    <lineage>
        <taxon>Bacteria</taxon>
        <taxon>Bacillati</taxon>
        <taxon>Bacillota</taxon>
        <taxon>Bacilli</taxon>
        <taxon>Bacillales</taxon>
        <taxon>Staphylococcaceae</taxon>
        <taxon>Staphylococcus</taxon>
    </lineage>
</organism>
<dbReference type="GeneID" id="3616355"/>
<dbReference type="Pfam" id="PF13535">
    <property type="entry name" value="ATP-grasp_4"/>
    <property type="match status" value="1"/>
</dbReference>
<dbReference type="PATRIC" id="fig|342451.11.peg.83"/>
<evidence type="ECO:0000256" key="2">
    <source>
        <dbReference type="ARBA" id="ARBA00022741"/>
    </source>
</evidence>
<dbReference type="PANTHER" id="PTHR43585">
    <property type="entry name" value="FUMIPYRROLE BIOSYNTHESIS PROTEIN C"/>
    <property type="match status" value="1"/>
</dbReference>
<evidence type="ECO:0000256" key="3">
    <source>
        <dbReference type="ARBA" id="ARBA00022840"/>
    </source>
</evidence>
<dbReference type="GO" id="GO:0016874">
    <property type="term" value="F:ligase activity"/>
    <property type="evidence" value="ECO:0007669"/>
    <property type="project" value="UniProtKB-KW"/>
</dbReference>
<proteinExistence type="predicted"/>
<evidence type="ECO:0000256" key="1">
    <source>
        <dbReference type="ARBA" id="ARBA00022598"/>
    </source>
</evidence>
<evidence type="ECO:0000313" key="7">
    <source>
        <dbReference type="Proteomes" id="UP000006371"/>
    </source>
</evidence>
<protein>
    <recommendedName>
        <fullName evidence="5">ATP-grasp domain-containing protein</fullName>
    </recommendedName>
</protein>
<accession>Q4A103</accession>
<gene>
    <name evidence="6" type="ordered locus">SSP0080</name>
</gene>
<dbReference type="Proteomes" id="UP000006371">
    <property type="component" value="Chromosome"/>
</dbReference>
<dbReference type="AlphaFoldDB" id="Q4A103"/>
<dbReference type="SUPFAM" id="SSF56059">
    <property type="entry name" value="Glutathione synthetase ATP-binding domain-like"/>
    <property type="match status" value="1"/>
</dbReference>
<dbReference type="OrthoDB" id="9803907at2"/>
<keyword evidence="1" id="KW-0436">Ligase</keyword>
<dbReference type="HOGENOM" id="CLU_029016_6_2_9"/>
<dbReference type="RefSeq" id="WP_011302081.1">
    <property type="nucleotide sequence ID" value="NC_007350.1"/>
</dbReference>
<dbReference type="EMBL" id="AP008934">
    <property type="protein sequence ID" value="BAE17225.1"/>
    <property type="molecule type" value="Genomic_DNA"/>
</dbReference>
<dbReference type="PROSITE" id="PS50975">
    <property type="entry name" value="ATP_GRASP"/>
    <property type="match status" value="1"/>
</dbReference>
<feature type="domain" description="ATP-grasp" evidence="5">
    <location>
        <begin position="114"/>
        <end position="314"/>
    </location>
</feature>
<reference evidence="6 7" key="1">
    <citation type="journal article" date="2005" name="Proc. Natl. Acad. Sci. U.S.A.">
        <title>Whole genome sequence of Staphylococcus saprophyticus reveals the pathogenesis of uncomplicated urinary tract infection.</title>
        <authorList>
            <person name="Kuroda M."/>
            <person name="Yamashita A."/>
            <person name="Hirakawa H."/>
            <person name="Kumano M."/>
            <person name="Morikawa K."/>
            <person name="Higashide M."/>
            <person name="Maruyama A."/>
            <person name="Inose Y."/>
            <person name="Matoba K."/>
            <person name="Toh H."/>
            <person name="Kuhara S."/>
            <person name="Hattori M."/>
            <person name="Ohta T."/>
        </authorList>
    </citation>
    <scope>NUCLEOTIDE SEQUENCE [LARGE SCALE GENOMIC DNA]</scope>
    <source>
        <strain evidence="7">ATCC 15305 / DSM 20229 / NCIMB 8711 / NCTC 7292 / S-41</strain>
    </source>
</reference>
<keyword evidence="2 4" id="KW-0547">Nucleotide-binding</keyword>
<dbReference type="KEGG" id="ssp:SSP0080"/>
<evidence type="ECO:0000256" key="4">
    <source>
        <dbReference type="PROSITE-ProRule" id="PRU00409"/>
    </source>
</evidence>
<evidence type="ECO:0000259" key="5">
    <source>
        <dbReference type="PROSITE" id="PS50975"/>
    </source>
</evidence>
<dbReference type="GO" id="GO:0005524">
    <property type="term" value="F:ATP binding"/>
    <property type="evidence" value="ECO:0007669"/>
    <property type="project" value="UniProtKB-UniRule"/>
</dbReference>
<dbReference type="Gene3D" id="3.30.470.20">
    <property type="entry name" value="ATP-grasp fold, B domain"/>
    <property type="match status" value="1"/>
</dbReference>
<name>Q4A103_STAS1</name>
<dbReference type="PANTHER" id="PTHR43585:SF2">
    <property type="entry name" value="ATP-GRASP ENZYME FSQD"/>
    <property type="match status" value="1"/>
</dbReference>
<keyword evidence="3 4" id="KW-0067">ATP-binding</keyword>
<dbReference type="eggNOG" id="COG1181">
    <property type="taxonomic scope" value="Bacteria"/>
</dbReference>
<dbReference type="InterPro" id="IPR011761">
    <property type="entry name" value="ATP-grasp"/>
</dbReference>
<keyword evidence="7" id="KW-1185">Reference proteome</keyword>
<dbReference type="GO" id="GO:0046872">
    <property type="term" value="F:metal ion binding"/>
    <property type="evidence" value="ECO:0007669"/>
    <property type="project" value="InterPro"/>
</dbReference>
<dbReference type="InterPro" id="IPR052032">
    <property type="entry name" value="ATP-dep_AA_Ligase"/>
</dbReference>